<keyword evidence="2" id="KW-1185">Reference proteome</keyword>
<organism evidence="1 2">
    <name type="scientific">Azospira restricta</name>
    <dbReference type="NCBI Taxonomy" id="404405"/>
    <lineage>
        <taxon>Bacteria</taxon>
        <taxon>Pseudomonadati</taxon>
        <taxon>Pseudomonadota</taxon>
        <taxon>Betaproteobacteria</taxon>
        <taxon>Rhodocyclales</taxon>
        <taxon>Rhodocyclaceae</taxon>
        <taxon>Azospira</taxon>
    </lineage>
</organism>
<dbReference type="Proteomes" id="UP000663444">
    <property type="component" value="Chromosome"/>
</dbReference>
<dbReference type="AlphaFoldDB" id="A0A974SPL2"/>
<dbReference type="SUPFAM" id="SSF54913">
    <property type="entry name" value="GlnB-like"/>
    <property type="match status" value="1"/>
</dbReference>
<name>A0A974SPL2_9RHOO</name>
<dbReference type="InterPro" id="IPR015867">
    <property type="entry name" value="N-reg_PII/ATP_PRibTrfase_C"/>
</dbReference>
<accession>A0A974SPL2</accession>
<dbReference type="GO" id="GO:0006808">
    <property type="term" value="P:regulation of nitrogen utilization"/>
    <property type="evidence" value="ECO:0007669"/>
    <property type="project" value="InterPro"/>
</dbReference>
<dbReference type="Pfam" id="PF00543">
    <property type="entry name" value="P-II"/>
    <property type="match status" value="1"/>
</dbReference>
<dbReference type="InterPro" id="IPR002187">
    <property type="entry name" value="N-reg_PII"/>
</dbReference>
<reference evidence="1" key="1">
    <citation type="submission" date="2020-11" db="EMBL/GenBank/DDBJ databases">
        <title>Azospira restricta DSM 18626 genome sequence.</title>
        <authorList>
            <person name="Moe W.M."/>
        </authorList>
    </citation>
    <scope>NUCLEOTIDE SEQUENCE</scope>
    <source>
        <strain evidence="1">DSM 18626</strain>
    </source>
</reference>
<evidence type="ECO:0000313" key="2">
    <source>
        <dbReference type="Proteomes" id="UP000663444"/>
    </source>
</evidence>
<dbReference type="RefSeq" id="WP_203387639.1">
    <property type="nucleotide sequence ID" value="NZ_CP064781.1"/>
</dbReference>
<gene>
    <name evidence="1" type="ORF">IWH25_01730</name>
</gene>
<dbReference type="KEGG" id="ares:IWH25_01730"/>
<proteinExistence type="predicted"/>
<protein>
    <submittedName>
        <fullName evidence="1">Transcriptional regulator</fullName>
    </submittedName>
</protein>
<dbReference type="Gene3D" id="3.30.70.120">
    <property type="match status" value="1"/>
</dbReference>
<dbReference type="GO" id="GO:0030234">
    <property type="term" value="F:enzyme regulator activity"/>
    <property type="evidence" value="ECO:0007669"/>
    <property type="project" value="InterPro"/>
</dbReference>
<evidence type="ECO:0000313" key="1">
    <source>
        <dbReference type="EMBL" id="QRJ64102.1"/>
    </source>
</evidence>
<dbReference type="EMBL" id="CP064781">
    <property type="protein sequence ID" value="QRJ64102.1"/>
    <property type="molecule type" value="Genomic_DNA"/>
</dbReference>
<dbReference type="InterPro" id="IPR011322">
    <property type="entry name" value="N-reg_PII-like_a/b"/>
</dbReference>
<sequence>MSVPIARCTLLTVVCEASLEDDLVADLGTLGATGYTITDARGSGAHGVRDAAWPPGANIRVEVLCDGRTAEAIAHHLEERYYADYAMVLFTSDVGVLRPRKFAP</sequence>